<organism evidence="9 10">
    <name type="scientific">Pseudokineococcus basanitobsidens</name>
    <dbReference type="NCBI Taxonomy" id="1926649"/>
    <lineage>
        <taxon>Bacteria</taxon>
        <taxon>Bacillati</taxon>
        <taxon>Actinomycetota</taxon>
        <taxon>Actinomycetes</taxon>
        <taxon>Kineosporiales</taxon>
        <taxon>Kineosporiaceae</taxon>
        <taxon>Pseudokineococcus</taxon>
    </lineage>
</organism>
<evidence type="ECO:0000313" key="9">
    <source>
        <dbReference type="EMBL" id="MEJ5945764.1"/>
    </source>
</evidence>
<dbReference type="InterPro" id="IPR031475">
    <property type="entry name" value="NBD_C"/>
</dbReference>
<sequence length="487" mass="50187">MDVEELLADAPPESRTTADEVAQALRAAGTTLVVLDDDPTGTQSVAGLPVLTRWEPDDLAWALAEGSAAAVGALYVLTNSRSLSPEATAARTREVVRAALAAAGERGERVTFLSRSDSTLRGHFPLETDVVADELAAAGLPRPDLVLLVPAFPDAGRVTVGGTHWTREAGGLVPVGESEFAADATFGYRASWLPEWVQEKTSGRVRAEDVVACDLAVVRRGADAVAAVLRAAAPGAVVAVDAAAQSDLLVVALACAALEGEGRTLLYRTGPAFVRARVGQDAPAVVEDVALPAPVTRSHAGGLVVVGSHTGLTTRQRDALVAARPGTRVVELPVPAVVDDDRRARALTAAVDDVVAGLAAGDVLLQTSRERVVAGDAEGSLALARSVSAAVVEVVARVLAERAPRFVVAKGGITSHDVAVRGLGIARAVVRGPMLPGLVSLWEPADGPAEGVPYAVFPGNVGDEDGLAEVVERLAPRREQPAATGHR</sequence>
<dbReference type="Proteomes" id="UP001387100">
    <property type="component" value="Unassembled WGS sequence"/>
</dbReference>
<evidence type="ECO:0000256" key="4">
    <source>
        <dbReference type="ARBA" id="ARBA00022777"/>
    </source>
</evidence>
<name>A0ABU8RL53_9ACTN</name>
<keyword evidence="4 9" id="KW-0418">Kinase</keyword>
<dbReference type="InterPro" id="IPR037051">
    <property type="entry name" value="4-carb_acid_sugar_kinase_N_sf"/>
</dbReference>
<evidence type="ECO:0000256" key="6">
    <source>
        <dbReference type="ARBA" id="ARBA00023277"/>
    </source>
</evidence>
<evidence type="ECO:0000256" key="2">
    <source>
        <dbReference type="ARBA" id="ARBA00022679"/>
    </source>
</evidence>
<keyword evidence="2" id="KW-0808">Transferase</keyword>
<dbReference type="EMBL" id="JBBIAA010000011">
    <property type="protein sequence ID" value="MEJ5945764.1"/>
    <property type="molecule type" value="Genomic_DNA"/>
</dbReference>
<dbReference type="SUPFAM" id="SSF142764">
    <property type="entry name" value="YgbK-like"/>
    <property type="match status" value="1"/>
</dbReference>
<evidence type="ECO:0000256" key="1">
    <source>
        <dbReference type="ARBA" id="ARBA00005715"/>
    </source>
</evidence>
<reference evidence="9 10" key="1">
    <citation type="journal article" date="2017" name="Int. J. Syst. Evol. Microbiol.">
        <title>Pseudokineococcus basanitobsidens sp. nov., isolated from volcanic rock.</title>
        <authorList>
            <person name="Lee D.W."/>
            <person name="Park M.Y."/>
            <person name="Kim J.J."/>
            <person name="Kim B.S."/>
        </authorList>
    </citation>
    <scope>NUCLEOTIDE SEQUENCE [LARGE SCALE GENOMIC DNA]</scope>
    <source>
        <strain evidence="9 10">DSM 103726</strain>
    </source>
</reference>
<comment type="similarity">
    <text evidence="1">Belongs to the four-carbon acid sugar kinase family.</text>
</comment>
<keyword evidence="6" id="KW-0119">Carbohydrate metabolism</keyword>
<gene>
    <name evidence="9" type="ORF">WDZ17_10725</name>
</gene>
<dbReference type="Pfam" id="PF07005">
    <property type="entry name" value="SBD_N"/>
    <property type="match status" value="1"/>
</dbReference>
<evidence type="ECO:0000256" key="3">
    <source>
        <dbReference type="ARBA" id="ARBA00022741"/>
    </source>
</evidence>
<dbReference type="Gene3D" id="3.40.980.20">
    <property type="entry name" value="Four-carbon acid sugar kinase, nucleotide binding domain"/>
    <property type="match status" value="1"/>
</dbReference>
<dbReference type="InterPro" id="IPR042213">
    <property type="entry name" value="NBD_C_sf"/>
</dbReference>
<dbReference type="InterPro" id="IPR010737">
    <property type="entry name" value="4-carb_acid_sugar_kinase_N"/>
</dbReference>
<keyword evidence="3" id="KW-0547">Nucleotide-binding</keyword>
<dbReference type="Pfam" id="PF17042">
    <property type="entry name" value="NBD_C"/>
    <property type="match status" value="1"/>
</dbReference>
<evidence type="ECO:0000256" key="5">
    <source>
        <dbReference type="ARBA" id="ARBA00022840"/>
    </source>
</evidence>
<feature type="domain" description="Four-carbon acid sugar kinase N-terminal" evidence="7">
    <location>
        <begin position="32"/>
        <end position="276"/>
    </location>
</feature>
<dbReference type="RefSeq" id="WP_339575148.1">
    <property type="nucleotide sequence ID" value="NZ_JBBIAA010000011.1"/>
</dbReference>
<comment type="caution">
    <text evidence="9">The sequence shown here is derived from an EMBL/GenBank/DDBJ whole genome shotgun (WGS) entry which is preliminary data.</text>
</comment>
<keyword evidence="5" id="KW-0067">ATP-binding</keyword>
<proteinExistence type="inferred from homology"/>
<evidence type="ECO:0000259" key="7">
    <source>
        <dbReference type="Pfam" id="PF07005"/>
    </source>
</evidence>
<dbReference type="Gene3D" id="3.40.50.10840">
    <property type="entry name" value="Putative sugar-binding, N-terminal domain"/>
    <property type="match status" value="1"/>
</dbReference>
<keyword evidence="10" id="KW-1185">Reference proteome</keyword>
<feature type="domain" description="Four-carbon acid sugar kinase nucleotide binding" evidence="8">
    <location>
        <begin position="303"/>
        <end position="467"/>
    </location>
</feature>
<dbReference type="GO" id="GO:0016301">
    <property type="term" value="F:kinase activity"/>
    <property type="evidence" value="ECO:0007669"/>
    <property type="project" value="UniProtKB-KW"/>
</dbReference>
<protein>
    <submittedName>
        <fullName evidence="9">Four-carbon acid sugar kinase family protein</fullName>
    </submittedName>
</protein>
<evidence type="ECO:0000313" key="10">
    <source>
        <dbReference type="Proteomes" id="UP001387100"/>
    </source>
</evidence>
<accession>A0ABU8RL53</accession>
<evidence type="ECO:0000259" key="8">
    <source>
        <dbReference type="Pfam" id="PF17042"/>
    </source>
</evidence>